<keyword evidence="3" id="KW-1185">Reference proteome</keyword>
<feature type="transmembrane region" description="Helical" evidence="1">
    <location>
        <begin position="375"/>
        <end position="393"/>
    </location>
</feature>
<keyword evidence="1" id="KW-1133">Transmembrane helix</keyword>
<feature type="transmembrane region" description="Helical" evidence="1">
    <location>
        <begin position="429"/>
        <end position="447"/>
    </location>
</feature>
<evidence type="ECO:0008006" key="4">
    <source>
        <dbReference type="Google" id="ProtNLM"/>
    </source>
</evidence>
<reference evidence="2 3" key="1">
    <citation type="submission" date="2024-09" db="EMBL/GenBank/DDBJ databases">
        <authorList>
            <person name="Sun Q."/>
            <person name="Mori K."/>
        </authorList>
    </citation>
    <scope>NUCLEOTIDE SEQUENCE [LARGE SCALE GENOMIC DNA]</scope>
    <source>
        <strain evidence="2 3">NCAIM B.02336</strain>
    </source>
</reference>
<keyword evidence="1" id="KW-0812">Transmembrane</keyword>
<feature type="transmembrane region" description="Helical" evidence="1">
    <location>
        <begin position="156"/>
        <end position="189"/>
    </location>
</feature>
<evidence type="ECO:0000313" key="2">
    <source>
        <dbReference type="EMBL" id="MFC0593294.1"/>
    </source>
</evidence>
<sequence length="452" mass="51793">MTAIPTVNKKLLRFGALFLFLLVIYTAWLVACWPGILGQDSLAILREVDTHREFQANKPAFWYMYVNWLYGTTGRVEVPIGFQMLVAALVCTRILSWLWAQHMRKSFAYCLFFVALAPSVVYYSSSLYSDGIYAVALSGMLFEIWRCWCLRIVDKAAALLLLITVPFALLARPNGILNLLPLLALAWILPRTQRVRWAIVVLPWCLIGLYGQFTYPYKNPIGTIFPLTLYETVGFLEHRPMGLWERNEPRVTPRTTEALTSSGKSLKQISQFYDHYYWDPLIFFTQGPALLTLSKDAKRVIVREFFKYNLWHNLPAFAASRINIFLYSALANGGIPDPTVAQYVLPQTKSVSTTNVVEWPTTPFLRDWFEFSMRYRALLWAPWVGIALILIGCRRLLRERQLSQIAIVGTYALQLAAVFTFSIAGEYRYLLAFFTAPLALLPALYHTTSRDV</sequence>
<dbReference type="RefSeq" id="WP_377483398.1">
    <property type="nucleotide sequence ID" value="NZ_JBHLTN010000023.1"/>
</dbReference>
<feature type="transmembrane region" description="Helical" evidence="1">
    <location>
        <begin position="12"/>
        <end position="36"/>
    </location>
</feature>
<gene>
    <name evidence="2" type="ORF">ACFFGG_12100</name>
</gene>
<organism evidence="2 3">
    <name type="scientific">Ottowia pentelensis</name>
    <dbReference type="NCBI Taxonomy" id="511108"/>
    <lineage>
        <taxon>Bacteria</taxon>
        <taxon>Pseudomonadati</taxon>
        <taxon>Pseudomonadota</taxon>
        <taxon>Betaproteobacteria</taxon>
        <taxon>Burkholderiales</taxon>
        <taxon>Comamonadaceae</taxon>
        <taxon>Ottowia</taxon>
    </lineage>
</organism>
<evidence type="ECO:0000313" key="3">
    <source>
        <dbReference type="Proteomes" id="UP001589834"/>
    </source>
</evidence>
<protein>
    <recommendedName>
        <fullName evidence="4">Glycosyltransferase RgtA/B/C/D-like domain-containing protein</fullName>
    </recommendedName>
</protein>
<feature type="transmembrane region" description="Helical" evidence="1">
    <location>
        <begin position="107"/>
        <end position="125"/>
    </location>
</feature>
<feature type="transmembrane region" description="Helical" evidence="1">
    <location>
        <begin position="195"/>
        <end position="213"/>
    </location>
</feature>
<feature type="transmembrane region" description="Helical" evidence="1">
    <location>
        <begin position="405"/>
        <end position="423"/>
    </location>
</feature>
<name>A0ABV6PTW3_9BURK</name>
<comment type="caution">
    <text evidence="2">The sequence shown here is derived from an EMBL/GenBank/DDBJ whole genome shotgun (WGS) entry which is preliminary data.</text>
</comment>
<evidence type="ECO:0000256" key="1">
    <source>
        <dbReference type="SAM" id="Phobius"/>
    </source>
</evidence>
<feature type="transmembrane region" description="Helical" evidence="1">
    <location>
        <begin position="80"/>
        <end position="100"/>
    </location>
</feature>
<accession>A0ABV6PTW3</accession>
<keyword evidence="1" id="KW-0472">Membrane</keyword>
<dbReference type="Proteomes" id="UP001589834">
    <property type="component" value="Unassembled WGS sequence"/>
</dbReference>
<proteinExistence type="predicted"/>
<dbReference type="EMBL" id="JBHLTN010000023">
    <property type="protein sequence ID" value="MFC0593294.1"/>
    <property type="molecule type" value="Genomic_DNA"/>
</dbReference>